<accession>A0A2P6CC30</accession>
<name>A0A2P6CC30_9FLAO</name>
<dbReference type="Gene3D" id="2.170.15.10">
    <property type="entry name" value="Proaerolysin, chain A, domain 3"/>
    <property type="match status" value="1"/>
</dbReference>
<dbReference type="CDD" id="cd20235">
    <property type="entry name" value="PFM_spherulin-2a-like"/>
    <property type="match status" value="1"/>
</dbReference>
<reference evidence="1 2" key="1">
    <citation type="submission" date="2016-12" db="EMBL/GenBank/DDBJ databases">
        <title>Trade-off between light-utilization and light-protection in marine flavobacteria.</title>
        <authorList>
            <person name="Kumagai Y."/>
            <person name="Yoshizawa S."/>
            <person name="Kogure K."/>
            <person name="Iwasaki W."/>
        </authorList>
    </citation>
    <scope>NUCLEOTIDE SEQUENCE [LARGE SCALE GENOMIC DNA]</scope>
    <source>
        <strain evidence="1 2">KCTC 12100</strain>
    </source>
</reference>
<proteinExistence type="predicted"/>
<comment type="caution">
    <text evidence="1">The sequence shown here is derived from an EMBL/GenBank/DDBJ whole genome shotgun (WGS) entry which is preliminary data.</text>
</comment>
<evidence type="ECO:0000313" key="1">
    <source>
        <dbReference type="EMBL" id="PQJ72467.1"/>
    </source>
</evidence>
<dbReference type="AlphaFoldDB" id="A0A2P6CC30"/>
<keyword evidence="2" id="KW-1185">Reference proteome</keyword>
<dbReference type="Proteomes" id="UP000247345">
    <property type="component" value="Unassembled WGS sequence"/>
</dbReference>
<evidence type="ECO:0000313" key="2">
    <source>
        <dbReference type="Proteomes" id="UP000247345"/>
    </source>
</evidence>
<dbReference type="RefSeq" id="WP_105048130.1">
    <property type="nucleotide sequence ID" value="NZ_CP150661.1"/>
</dbReference>
<protein>
    <submittedName>
        <fullName evidence="1">Follicular epithelium yolk protein subunit</fullName>
    </submittedName>
</protein>
<dbReference type="OrthoDB" id="3668814at2"/>
<sequence>MGIVINITAATDANASKATATGSIQHIITDTERSTFKLSDSSLKNAVGKYFGKNPNDAYLHSPTPWNDLYRTYGWSQVSTVLVPIRAEILGISSKPDILATKTFTNNSSVKGSFNASISEQVSNTVSSSWSTGGTLSISEAIEVGVSIEVVSAKSTTTLSYSQSWSIGETKSETTTVGSSSGVSVDLDPGQSVEAKLSASKGAMQVKVTYRAYLTGSVAVNYNPTFKGHHFFALPVASVMSAAGIKNSVESTEIFDIGFYSDGKIEIIDAKGKMLQNFALADQRA</sequence>
<dbReference type="SUPFAM" id="SSF56973">
    <property type="entry name" value="Aerolisin/ETX pore-forming domain"/>
    <property type="match status" value="1"/>
</dbReference>
<gene>
    <name evidence="1" type="ORF">BTO14_04030</name>
</gene>
<organism evidence="1 2">
    <name type="scientific">Polaribacter butkevichii</name>
    <dbReference type="NCBI Taxonomy" id="218490"/>
    <lineage>
        <taxon>Bacteria</taxon>
        <taxon>Pseudomonadati</taxon>
        <taxon>Bacteroidota</taxon>
        <taxon>Flavobacteriia</taxon>
        <taxon>Flavobacteriales</taxon>
        <taxon>Flavobacteriaceae</taxon>
    </lineage>
</organism>
<dbReference type="EMBL" id="MSCK01000001">
    <property type="protein sequence ID" value="PQJ72467.1"/>
    <property type="molecule type" value="Genomic_DNA"/>
</dbReference>